<dbReference type="GO" id="GO:0006231">
    <property type="term" value="P:dTMP biosynthetic process"/>
    <property type="evidence" value="ECO:0007669"/>
    <property type="project" value="UniProtKB-UniRule"/>
</dbReference>
<dbReference type="GO" id="GO:0006235">
    <property type="term" value="P:dTTP biosynthetic process"/>
    <property type="evidence" value="ECO:0007669"/>
    <property type="project" value="UniProtKB-UniRule"/>
</dbReference>
<reference evidence="8 9" key="1">
    <citation type="submission" date="2018-02" db="EMBL/GenBank/DDBJ databases">
        <title>Genomic Encyclopedia of Archaeal and Bacterial Type Strains, Phase II (KMG-II): from individual species to whole genera.</title>
        <authorList>
            <person name="Goeker M."/>
        </authorList>
    </citation>
    <scope>NUCLEOTIDE SEQUENCE [LARGE SCALE GENOMIC DNA]</scope>
    <source>
        <strain evidence="8 9">DSM 15099</strain>
    </source>
</reference>
<dbReference type="InterPro" id="IPR045097">
    <property type="entry name" value="Thymidate_synth/dCMP_Mease"/>
</dbReference>
<evidence type="ECO:0000256" key="6">
    <source>
        <dbReference type="PROSITE-ProRule" id="PRU10016"/>
    </source>
</evidence>
<feature type="binding site" evidence="5">
    <location>
        <begin position="127"/>
        <end position="128"/>
    </location>
    <ligand>
        <name>dUMP</name>
        <dbReference type="ChEBI" id="CHEBI:246422"/>
        <note>ligand shared between dimeric partners</note>
    </ligand>
</feature>
<dbReference type="CDD" id="cd00351">
    <property type="entry name" value="TS_Pyrimidine_HMase"/>
    <property type="match status" value="1"/>
</dbReference>
<dbReference type="GO" id="GO:0032259">
    <property type="term" value="P:methylation"/>
    <property type="evidence" value="ECO:0007669"/>
    <property type="project" value="UniProtKB-KW"/>
</dbReference>
<keyword evidence="3 5" id="KW-0808">Transferase</keyword>
<feature type="active site" description="Nucleophile" evidence="5">
    <location>
        <position position="147"/>
    </location>
</feature>
<comment type="function">
    <text evidence="5">Catalyzes the reductive methylation of 2'-deoxyuridine-5'-monophosphate (dUMP) to 2'-deoxythymidine-5'-monophosphate (dTMP) while utilizing 5,10-methylenetetrahydrofolate (mTHF) as the methyl donor and reductant in the reaction, yielding dihydrofolate (DHF) as a by-product. This enzymatic reaction provides an intracellular de novo source of dTMP, an essential precursor for DNA biosynthesis.</text>
</comment>
<dbReference type="PANTHER" id="PTHR11548:SF1">
    <property type="entry name" value="THYMIDYLATE SYNTHASE 1"/>
    <property type="match status" value="1"/>
</dbReference>
<dbReference type="NCBIfam" id="NF002495">
    <property type="entry name" value="PRK01827.1-1"/>
    <property type="match status" value="1"/>
</dbReference>
<keyword evidence="5" id="KW-0963">Cytoplasm</keyword>
<dbReference type="GO" id="GO:0005829">
    <property type="term" value="C:cytosol"/>
    <property type="evidence" value="ECO:0007669"/>
    <property type="project" value="TreeGrafter"/>
</dbReference>
<evidence type="ECO:0000259" key="7">
    <source>
        <dbReference type="Pfam" id="PF00303"/>
    </source>
</evidence>
<dbReference type="PRINTS" id="PR00108">
    <property type="entry name" value="THYMDSNTHASE"/>
</dbReference>
<feature type="active site" evidence="6">
    <location>
        <position position="147"/>
    </location>
</feature>
<dbReference type="InterPro" id="IPR020940">
    <property type="entry name" value="Thymidylate_synthase_AS"/>
</dbReference>
<evidence type="ECO:0000256" key="4">
    <source>
        <dbReference type="ARBA" id="ARBA00022727"/>
    </source>
</evidence>
<dbReference type="UniPathway" id="UPA00575"/>
<protein>
    <recommendedName>
        <fullName evidence="1 5">Thymidylate synthase</fullName>
        <shortName evidence="5">TS</shortName>
        <shortName evidence="5">TSase</shortName>
        <ecNumber evidence="1 5">2.1.1.45</ecNumber>
    </recommendedName>
</protein>
<dbReference type="EC" id="2.1.1.45" evidence="1 5"/>
<dbReference type="Gene3D" id="3.30.572.10">
    <property type="entry name" value="Thymidylate synthase/dCMP hydroxymethylase domain"/>
    <property type="match status" value="1"/>
</dbReference>
<dbReference type="Proteomes" id="UP000239863">
    <property type="component" value="Unassembled WGS sequence"/>
</dbReference>
<name>A0A2S6FWW8_9CLOT</name>
<dbReference type="Pfam" id="PF00303">
    <property type="entry name" value="Thymidylat_synt"/>
    <property type="match status" value="1"/>
</dbReference>
<dbReference type="InterPro" id="IPR023451">
    <property type="entry name" value="Thymidate_synth/dCMP_Mease_dom"/>
</dbReference>
<feature type="binding site" description="in other chain" evidence="5">
    <location>
        <position position="29"/>
    </location>
    <ligand>
        <name>dUMP</name>
        <dbReference type="ChEBI" id="CHEBI:246422"/>
        <note>ligand shared between dimeric partners</note>
    </ligand>
</feature>
<comment type="caution">
    <text evidence="5">Lacks conserved residue(s) required for the propagation of feature annotation.</text>
</comment>
<dbReference type="GO" id="GO:0004799">
    <property type="term" value="F:thymidylate synthase activity"/>
    <property type="evidence" value="ECO:0007669"/>
    <property type="project" value="UniProtKB-UniRule"/>
</dbReference>
<sequence>MVFISTADKQYLTLVRDILDNGYYETGNRTGVPTYKLPHKIMQFNLQKEFPILTTKFVAFKTAVKELLWIYKDQSNEVKKLHEQNVHIWDEWVKEDGTIGTSYGWIVKEYNQIDKLIEGLKSDPQGRRHILSLWQIPYLDGGSLYPCAFMTMWDVTDGRLNCMLVQRSCDVPLGLPFNMTQYAVLTHLIAQITGYKVGLFTHVINNAHIYENQVEGVKIQLSREDDAYDAPKLWINPKIKSFYDFTIEDIKLIDYKYHPSIKMEVSV</sequence>
<keyword evidence="4 5" id="KW-0545">Nucleotide biosynthesis</keyword>
<feature type="binding site" evidence="5">
    <location>
        <position position="170"/>
    </location>
    <ligand>
        <name>(6R)-5,10-methylene-5,6,7,8-tetrahydrofolate</name>
        <dbReference type="ChEBI" id="CHEBI:15636"/>
    </ligand>
</feature>
<comment type="caution">
    <text evidence="8">The sequence shown here is derived from an EMBL/GenBank/DDBJ whole genome shotgun (WGS) entry which is preliminary data.</text>
</comment>
<comment type="catalytic activity">
    <reaction evidence="5">
        <text>dUMP + (6R)-5,10-methylene-5,6,7,8-tetrahydrofolate = 7,8-dihydrofolate + dTMP</text>
        <dbReference type="Rhea" id="RHEA:12104"/>
        <dbReference type="ChEBI" id="CHEBI:15636"/>
        <dbReference type="ChEBI" id="CHEBI:57451"/>
        <dbReference type="ChEBI" id="CHEBI:63528"/>
        <dbReference type="ChEBI" id="CHEBI:246422"/>
        <dbReference type="EC" id="2.1.1.45"/>
    </reaction>
</comment>
<comment type="subunit">
    <text evidence="5">Homodimer.</text>
</comment>
<dbReference type="PROSITE" id="PS00091">
    <property type="entry name" value="THYMIDYLATE_SYNTHASE"/>
    <property type="match status" value="1"/>
</dbReference>
<gene>
    <name evidence="5" type="primary">thyA</name>
    <name evidence="8" type="ORF">BD821_11018</name>
</gene>
<organism evidence="8 9">
    <name type="scientific">Clostridium algidicarnis DSM 15099</name>
    <dbReference type="NCBI Taxonomy" id="1121295"/>
    <lineage>
        <taxon>Bacteria</taxon>
        <taxon>Bacillati</taxon>
        <taxon>Bacillota</taxon>
        <taxon>Clostridia</taxon>
        <taxon>Eubacteriales</taxon>
        <taxon>Clostridiaceae</taxon>
        <taxon>Clostridium</taxon>
    </lineage>
</organism>
<dbReference type="InterPro" id="IPR036926">
    <property type="entry name" value="Thymidate_synth/dCMP_Mease_sf"/>
</dbReference>
<comment type="pathway">
    <text evidence="5">Pyrimidine metabolism; dTTP biosynthesis.</text>
</comment>
<accession>A0A2S6FWW8</accession>
<comment type="similarity">
    <text evidence="5">Belongs to the thymidylate synthase family. Bacterial-type ThyA subfamily.</text>
</comment>
<evidence type="ECO:0000313" key="8">
    <source>
        <dbReference type="EMBL" id="PPK48054.1"/>
    </source>
</evidence>
<evidence type="ECO:0000313" key="9">
    <source>
        <dbReference type="Proteomes" id="UP000239863"/>
    </source>
</evidence>
<comment type="subcellular location">
    <subcellularLocation>
        <location evidence="5">Cytoplasm</location>
    </subcellularLocation>
</comment>
<keyword evidence="2 5" id="KW-0489">Methyltransferase</keyword>
<dbReference type="EMBL" id="PTIS01000010">
    <property type="protein sequence ID" value="PPK48054.1"/>
    <property type="molecule type" value="Genomic_DNA"/>
</dbReference>
<dbReference type="NCBIfam" id="TIGR03284">
    <property type="entry name" value="thym_sym"/>
    <property type="match status" value="1"/>
</dbReference>
<dbReference type="HAMAP" id="MF_00008">
    <property type="entry name" value="Thymidy_synth_bact"/>
    <property type="match status" value="1"/>
</dbReference>
<evidence type="ECO:0000256" key="1">
    <source>
        <dbReference type="ARBA" id="ARBA00011947"/>
    </source>
</evidence>
<feature type="domain" description="Thymidylate synthase/dCMP hydroxymethylase" evidence="7">
    <location>
        <begin position="9"/>
        <end position="267"/>
    </location>
</feature>
<dbReference type="PANTHER" id="PTHR11548">
    <property type="entry name" value="THYMIDYLATE SYNTHASE 1"/>
    <property type="match status" value="1"/>
</dbReference>
<evidence type="ECO:0000256" key="2">
    <source>
        <dbReference type="ARBA" id="ARBA00022603"/>
    </source>
</evidence>
<evidence type="ECO:0000256" key="5">
    <source>
        <dbReference type="HAMAP-Rule" id="MF_00008"/>
    </source>
</evidence>
<dbReference type="SUPFAM" id="SSF55831">
    <property type="entry name" value="Thymidylate synthase/dCMP hydroxymethylase"/>
    <property type="match status" value="1"/>
</dbReference>
<feature type="binding site" description="in other chain" evidence="5">
    <location>
        <begin position="167"/>
        <end position="170"/>
    </location>
    <ligand>
        <name>dUMP</name>
        <dbReference type="ChEBI" id="CHEBI:246422"/>
        <note>ligand shared between dimeric partners</note>
    </ligand>
</feature>
<dbReference type="InterPro" id="IPR000398">
    <property type="entry name" value="Thymidylate_synthase"/>
</dbReference>
<feature type="binding site" description="in other chain" evidence="5">
    <location>
        <begin position="208"/>
        <end position="210"/>
    </location>
    <ligand>
        <name>dUMP</name>
        <dbReference type="ChEBI" id="CHEBI:246422"/>
        <note>ligand shared between dimeric partners</note>
    </ligand>
</feature>
<dbReference type="STRING" id="37659.GCA_000703125_01200"/>
<dbReference type="AlphaFoldDB" id="A0A2S6FWW8"/>
<feature type="binding site" evidence="5">
    <location>
        <position position="266"/>
    </location>
    <ligand>
        <name>(6R)-5,10-methylene-5,6,7,8-tetrahydrofolate</name>
        <dbReference type="ChEBI" id="CHEBI:15636"/>
    </ligand>
</feature>
<evidence type="ECO:0000256" key="3">
    <source>
        <dbReference type="ARBA" id="ARBA00022679"/>
    </source>
</evidence>
<proteinExistence type="inferred from homology"/>
<feature type="binding site" description="in other chain" evidence="5">
    <location>
        <position position="178"/>
    </location>
    <ligand>
        <name>dUMP</name>
        <dbReference type="ChEBI" id="CHEBI:246422"/>
        <note>ligand shared between dimeric partners</note>
    </ligand>
</feature>